<feature type="transmembrane region" description="Helical" evidence="4">
    <location>
        <begin position="145"/>
        <end position="164"/>
    </location>
</feature>
<dbReference type="CDD" id="cd16917">
    <property type="entry name" value="HATPase_UhpB-NarQ-NarX-like"/>
    <property type="match status" value="1"/>
</dbReference>
<sequence length="415" mass="43984">MGTVSPRMLTAWWDRRSDPARIELYTRWTFHSFFVGEALGFAPTAVLAASVLWAKGVLAGAVVVHAVLGAVATSRALDWALGRRDRPTGLLVTQGVLAVLVGTASMVLHGVGRQPDFRVAMTLCGGLLAFGATPLVINLRPARRILWLVCGATTLAVGLALAVTGTPRGLVAAAVFTLLLTGAMTFTGRFSAWLLGAVLELDTARETQARLAVAEERLRFGRDLHDVLGRNLSVIALKSELAAQLAQRGSAAAVEQMAEVQRIARESQREMRDVVRGYREAGLDAELAGARGVLEAAGISCRIDTGRAARPPQPVQSALAWVVREGTTNVLRHADAAQCTITLRAGAGRAVLTMENDGVRDRPQAHATGVGTGLPGLRERLGPLHGTLTAGALADGRFRLTAELPTHDTAWDDEG</sequence>
<dbReference type="GO" id="GO:0000155">
    <property type="term" value="F:phosphorelay sensor kinase activity"/>
    <property type="evidence" value="ECO:0007669"/>
    <property type="project" value="InterPro"/>
</dbReference>
<evidence type="ECO:0000256" key="3">
    <source>
        <dbReference type="ARBA" id="ARBA00023012"/>
    </source>
</evidence>
<feature type="transmembrane region" description="Helical" evidence="4">
    <location>
        <begin position="117"/>
        <end position="138"/>
    </location>
</feature>
<dbReference type="Pfam" id="PF07730">
    <property type="entry name" value="HisKA_3"/>
    <property type="match status" value="1"/>
</dbReference>
<dbReference type="RefSeq" id="WP_191209204.1">
    <property type="nucleotide sequence ID" value="NZ_BAABKL010000036.1"/>
</dbReference>
<keyword evidence="3" id="KW-0902">Two-component regulatory system</keyword>
<keyword evidence="7" id="KW-1185">Reference proteome</keyword>
<evidence type="ECO:0000256" key="2">
    <source>
        <dbReference type="ARBA" id="ARBA00022777"/>
    </source>
</evidence>
<dbReference type="SUPFAM" id="SSF55874">
    <property type="entry name" value="ATPase domain of HSP90 chaperone/DNA topoisomerase II/histidine kinase"/>
    <property type="match status" value="1"/>
</dbReference>
<dbReference type="Proteomes" id="UP000632289">
    <property type="component" value="Unassembled WGS sequence"/>
</dbReference>
<accession>A0A927EYA9</accession>
<keyword evidence="1" id="KW-0808">Transferase</keyword>
<keyword evidence="2 6" id="KW-0418">Kinase</keyword>
<dbReference type="PANTHER" id="PTHR24421:SF63">
    <property type="entry name" value="SENSOR HISTIDINE KINASE DESK"/>
    <property type="match status" value="1"/>
</dbReference>
<evidence type="ECO:0000259" key="5">
    <source>
        <dbReference type="Pfam" id="PF07730"/>
    </source>
</evidence>
<dbReference type="InterPro" id="IPR050482">
    <property type="entry name" value="Sensor_HK_TwoCompSys"/>
</dbReference>
<evidence type="ECO:0000313" key="6">
    <source>
        <dbReference type="EMBL" id="MBD3931886.1"/>
    </source>
</evidence>
<dbReference type="Gene3D" id="3.30.565.10">
    <property type="entry name" value="Histidine kinase-like ATPase, C-terminal domain"/>
    <property type="match status" value="1"/>
</dbReference>
<evidence type="ECO:0000256" key="4">
    <source>
        <dbReference type="SAM" id="Phobius"/>
    </source>
</evidence>
<evidence type="ECO:0000313" key="7">
    <source>
        <dbReference type="Proteomes" id="UP000632289"/>
    </source>
</evidence>
<feature type="domain" description="Signal transduction histidine kinase subgroup 3 dimerisation and phosphoacceptor" evidence="5">
    <location>
        <begin position="216"/>
        <end position="282"/>
    </location>
</feature>
<comment type="caution">
    <text evidence="6">The sequence shown here is derived from an EMBL/GenBank/DDBJ whole genome shotgun (WGS) entry which is preliminary data.</text>
</comment>
<feature type="transmembrane region" description="Helical" evidence="4">
    <location>
        <begin position="89"/>
        <end position="111"/>
    </location>
</feature>
<organism evidence="6 7">
    <name type="scientific">Streptomyces chumphonensis</name>
    <dbReference type="NCBI Taxonomy" id="1214925"/>
    <lineage>
        <taxon>Bacteria</taxon>
        <taxon>Bacillati</taxon>
        <taxon>Actinomycetota</taxon>
        <taxon>Actinomycetes</taxon>
        <taxon>Kitasatosporales</taxon>
        <taxon>Streptomycetaceae</taxon>
        <taxon>Streptomyces</taxon>
    </lineage>
</organism>
<gene>
    <name evidence="6" type="ORF">IF129_09965</name>
</gene>
<dbReference type="Gene3D" id="1.20.5.1930">
    <property type="match status" value="1"/>
</dbReference>
<proteinExistence type="predicted"/>
<dbReference type="InterPro" id="IPR011712">
    <property type="entry name" value="Sig_transdc_His_kin_sub3_dim/P"/>
</dbReference>
<protein>
    <submittedName>
        <fullName evidence="6">Sensor histidine kinase</fullName>
    </submittedName>
</protein>
<keyword evidence="4" id="KW-0472">Membrane</keyword>
<dbReference type="EMBL" id="JACXYU010000004">
    <property type="protein sequence ID" value="MBD3931886.1"/>
    <property type="molecule type" value="Genomic_DNA"/>
</dbReference>
<dbReference type="PANTHER" id="PTHR24421">
    <property type="entry name" value="NITRATE/NITRITE SENSOR PROTEIN NARX-RELATED"/>
    <property type="match status" value="1"/>
</dbReference>
<feature type="transmembrane region" description="Helical" evidence="4">
    <location>
        <begin position="170"/>
        <end position="195"/>
    </location>
</feature>
<dbReference type="InterPro" id="IPR036890">
    <property type="entry name" value="HATPase_C_sf"/>
</dbReference>
<dbReference type="GO" id="GO:0016020">
    <property type="term" value="C:membrane"/>
    <property type="evidence" value="ECO:0007669"/>
    <property type="project" value="InterPro"/>
</dbReference>
<keyword evidence="4" id="KW-0812">Transmembrane</keyword>
<dbReference type="GO" id="GO:0046983">
    <property type="term" value="F:protein dimerization activity"/>
    <property type="evidence" value="ECO:0007669"/>
    <property type="project" value="InterPro"/>
</dbReference>
<reference evidence="6" key="1">
    <citation type="submission" date="2020-09" db="EMBL/GenBank/DDBJ databases">
        <title>Secondary metabolite and genome analysis of marine Streptomyces chumphonensis KK1-2T.</title>
        <authorList>
            <person name="Phongsopitanun W."/>
            <person name="Kanchanasin P."/>
            <person name="Pittayakhajonwut P."/>
            <person name="Suwanborirux K."/>
            <person name="Tanasupawat S."/>
        </authorList>
    </citation>
    <scope>NUCLEOTIDE SEQUENCE</scope>
    <source>
        <strain evidence="6">KK1-2</strain>
    </source>
</reference>
<keyword evidence="4" id="KW-1133">Transmembrane helix</keyword>
<feature type="transmembrane region" description="Helical" evidence="4">
    <location>
        <begin position="57"/>
        <end position="77"/>
    </location>
</feature>
<evidence type="ECO:0000256" key="1">
    <source>
        <dbReference type="ARBA" id="ARBA00022679"/>
    </source>
</evidence>
<name>A0A927EYA9_9ACTN</name>
<dbReference type="AlphaFoldDB" id="A0A927EYA9"/>
<feature type="transmembrane region" description="Helical" evidence="4">
    <location>
        <begin position="30"/>
        <end position="51"/>
    </location>
</feature>